<evidence type="ECO:0000256" key="1">
    <source>
        <dbReference type="ARBA" id="ARBA00005417"/>
    </source>
</evidence>
<evidence type="ECO:0000256" key="2">
    <source>
        <dbReference type="ARBA" id="ARBA00022448"/>
    </source>
</evidence>
<feature type="domain" description="ABC transporter" evidence="5">
    <location>
        <begin position="4"/>
        <end position="221"/>
    </location>
</feature>
<dbReference type="GO" id="GO:0098796">
    <property type="term" value="C:membrane protein complex"/>
    <property type="evidence" value="ECO:0007669"/>
    <property type="project" value="UniProtKB-ARBA"/>
</dbReference>
<reference evidence="6" key="2">
    <citation type="submission" date="2021-04" db="EMBL/GenBank/DDBJ databases">
        <authorList>
            <person name="Gilroy R."/>
        </authorList>
    </citation>
    <scope>NUCLEOTIDE SEQUENCE</scope>
    <source>
        <strain evidence="6">CHK179-7159</strain>
    </source>
</reference>
<dbReference type="PANTHER" id="PTHR42798:SF6">
    <property type="entry name" value="CELL DIVISION ATP-BINDING PROTEIN FTSE"/>
    <property type="match status" value="1"/>
</dbReference>
<dbReference type="Gene3D" id="3.40.50.300">
    <property type="entry name" value="P-loop containing nucleotide triphosphate hydrolases"/>
    <property type="match status" value="1"/>
</dbReference>
<comment type="similarity">
    <text evidence="1">Belongs to the ABC transporter superfamily.</text>
</comment>
<dbReference type="CDD" id="cd03255">
    <property type="entry name" value="ABC_MJ0796_LolCDE_FtsE"/>
    <property type="match status" value="1"/>
</dbReference>
<dbReference type="SUPFAM" id="SSF52540">
    <property type="entry name" value="P-loop containing nucleoside triphosphate hydrolases"/>
    <property type="match status" value="1"/>
</dbReference>
<proteinExistence type="inferred from homology"/>
<dbReference type="Pfam" id="PF00005">
    <property type="entry name" value="ABC_tran"/>
    <property type="match status" value="1"/>
</dbReference>
<keyword evidence="4 6" id="KW-0067">ATP-binding</keyword>
<dbReference type="InterPro" id="IPR003593">
    <property type="entry name" value="AAA+_ATPase"/>
</dbReference>
<evidence type="ECO:0000256" key="4">
    <source>
        <dbReference type="ARBA" id="ARBA00022840"/>
    </source>
</evidence>
<dbReference type="InterPro" id="IPR017911">
    <property type="entry name" value="MacB-like_ATP-bd"/>
</dbReference>
<protein>
    <submittedName>
        <fullName evidence="6">ABC transporter ATP-binding protein</fullName>
    </submittedName>
</protein>
<evidence type="ECO:0000259" key="5">
    <source>
        <dbReference type="PROSITE" id="PS50893"/>
    </source>
</evidence>
<dbReference type="AlphaFoldDB" id="A0A9D2I2C1"/>
<gene>
    <name evidence="6" type="ORF">H9717_02430</name>
</gene>
<organism evidence="6 7">
    <name type="scientific">Candidatus Eisenbergiella merdipullorum</name>
    <dbReference type="NCBI Taxonomy" id="2838553"/>
    <lineage>
        <taxon>Bacteria</taxon>
        <taxon>Bacillati</taxon>
        <taxon>Bacillota</taxon>
        <taxon>Clostridia</taxon>
        <taxon>Lachnospirales</taxon>
        <taxon>Lachnospiraceae</taxon>
        <taxon>Eisenbergiella</taxon>
    </lineage>
</organism>
<dbReference type="GO" id="GO:0022857">
    <property type="term" value="F:transmembrane transporter activity"/>
    <property type="evidence" value="ECO:0007669"/>
    <property type="project" value="UniProtKB-ARBA"/>
</dbReference>
<dbReference type="GO" id="GO:0016887">
    <property type="term" value="F:ATP hydrolysis activity"/>
    <property type="evidence" value="ECO:0007669"/>
    <property type="project" value="InterPro"/>
</dbReference>
<name>A0A9D2I2C1_9FIRM</name>
<keyword evidence="3" id="KW-0547">Nucleotide-binding</keyword>
<dbReference type="InterPro" id="IPR027417">
    <property type="entry name" value="P-loop_NTPase"/>
</dbReference>
<evidence type="ECO:0000256" key="3">
    <source>
        <dbReference type="ARBA" id="ARBA00022741"/>
    </source>
</evidence>
<dbReference type="EMBL" id="DWYY01000031">
    <property type="protein sequence ID" value="HJA91971.1"/>
    <property type="molecule type" value="Genomic_DNA"/>
</dbReference>
<dbReference type="Proteomes" id="UP000886858">
    <property type="component" value="Unassembled WGS sequence"/>
</dbReference>
<dbReference type="InterPro" id="IPR003439">
    <property type="entry name" value="ABC_transporter-like_ATP-bd"/>
</dbReference>
<dbReference type="GO" id="GO:0005524">
    <property type="term" value="F:ATP binding"/>
    <property type="evidence" value="ECO:0007669"/>
    <property type="project" value="UniProtKB-KW"/>
</dbReference>
<sequence length="221" mass="24290">MNIVTIQNLKKYYGKGENQVKALDGIDLSIEKGKFTAIIGASGSGKTTLLNMIGALDRPDEGEVIVDGVRLSGMKERELAVFRRNKVGFVYQNFNLIPTLTVRENILFPLSLSGNTPDTAFFQEITRTLGLSERLDTFPAQLSGGGQQRTAIARALIMRPALILADEPTGNLDSRNGQNVLGLLKLTVETWHQTLIMITHNLELAQMADRVVRIEDGRIPG</sequence>
<evidence type="ECO:0000313" key="6">
    <source>
        <dbReference type="EMBL" id="HJA91971.1"/>
    </source>
</evidence>
<reference evidence="6" key="1">
    <citation type="journal article" date="2021" name="PeerJ">
        <title>Extensive microbial diversity within the chicken gut microbiome revealed by metagenomics and culture.</title>
        <authorList>
            <person name="Gilroy R."/>
            <person name="Ravi A."/>
            <person name="Getino M."/>
            <person name="Pursley I."/>
            <person name="Horton D.L."/>
            <person name="Alikhan N.F."/>
            <person name="Baker D."/>
            <person name="Gharbi K."/>
            <person name="Hall N."/>
            <person name="Watson M."/>
            <person name="Adriaenssens E.M."/>
            <person name="Foster-Nyarko E."/>
            <person name="Jarju S."/>
            <person name="Secka A."/>
            <person name="Antonio M."/>
            <person name="Oren A."/>
            <person name="Chaudhuri R.R."/>
            <person name="La Ragione R."/>
            <person name="Hildebrand F."/>
            <person name="Pallen M.J."/>
        </authorList>
    </citation>
    <scope>NUCLEOTIDE SEQUENCE</scope>
    <source>
        <strain evidence="6">CHK179-7159</strain>
    </source>
</reference>
<comment type="caution">
    <text evidence="6">The sequence shown here is derived from an EMBL/GenBank/DDBJ whole genome shotgun (WGS) entry which is preliminary data.</text>
</comment>
<dbReference type="PANTHER" id="PTHR42798">
    <property type="entry name" value="LIPOPROTEIN-RELEASING SYSTEM ATP-BINDING PROTEIN LOLD"/>
    <property type="match status" value="1"/>
</dbReference>
<dbReference type="SMART" id="SM00382">
    <property type="entry name" value="AAA"/>
    <property type="match status" value="1"/>
</dbReference>
<evidence type="ECO:0000313" key="7">
    <source>
        <dbReference type="Proteomes" id="UP000886858"/>
    </source>
</evidence>
<dbReference type="PROSITE" id="PS50893">
    <property type="entry name" value="ABC_TRANSPORTER_2"/>
    <property type="match status" value="1"/>
</dbReference>
<keyword evidence="2" id="KW-0813">Transport</keyword>
<dbReference type="FunFam" id="3.40.50.300:FF:000032">
    <property type="entry name" value="Export ABC transporter ATP-binding protein"/>
    <property type="match status" value="1"/>
</dbReference>
<accession>A0A9D2I2C1</accession>